<dbReference type="PRINTS" id="PR00455">
    <property type="entry name" value="HTHTETR"/>
</dbReference>
<evidence type="ECO:0000256" key="2">
    <source>
        <dbReference type="PROSITE-ProRule" id="PRU00335"/>
    </source>
</evidence>
<dbReference type="GO" id="GO:0003677">
    <property type="term" value="F:DNA binding"/>
    <property type="evidence" value="ECO:0007669"/>
    <property type="project" value="UniProtKB-UniRule"/>
</dbReference>
<reference evidence="5 7" key="2">
    <citation type="submission" date="2019-07" db="EMBL/GenBank/DDBJ databases">
        <title>Serratia strains were isolated from fresh produce.</title>
        <authorList>
            <person name="Cho G.-S."/>
            <person name="Stein M."/>
            <person name="Lee W."/>
            <person name="Suh S.H."/>
            <person name="Franz C.M.A.P."/>
        </authorList>
    </citation>
    <scope>NUCLEOTIDE SEQUENCE [LARGE SCALE GENOMIC DNA]</scope>
    <source>
        <strain evidence="5 7">S16</strain>
    </source>
</reference>
<dbReference type="EMBL" id="UGYK01000002">
    <property type="protein sequence ID" value="SUI69935.1"/>
    <property type="molecule type" value="Genomic_DNA"/>
</dbReference>
<evidence type="ECO:0000313" key="5">
    <source>
        <dbReference type="EMBL" id="TXE35874.1"/>
    </source>
</evidence>
<evidence type="ECO:0000313" key="4">
    <source>
        <dbReference type="EMBL" id="SUI69935.1"/>
    </source>
</evidence>
<dbReference type="PANTHER" id="PTHR30055:SF222">
    <property type="entry name" value="REGULATORY PROTEIN"/>
    <property type="match status" value="1"/>
</dbReference>
<dbReference type="EMBL" id="VOUQ01000002">
    <property type="protein sequence ID" value="TXE35874.1"/>
    <property type="molecule type" value="Genomic_DNA"/>
</dbReference>
<accession>A0A379ZYQ1</accession>
<evidence type="ECO:0000313" key="7">
    <source>
        <dbReference type="Proteomes" id="UP000321126"/>
    </source>
</evidence>
<proteinExistence type="predicted"/>
<evidence type="ECO:0000259" key="3">
    <source>
        <dbReference type="PROSITE" id="PS50977"/>
    </source>
</evidence>
<dbReference type="AlphaFoldDB" id="A0A379ZYQ1"/>
<dbReference type="SUPFAM" id="SSF46689">
    <property type="entry name" value="Homeodomain-like"/>
    <property type="match status" value="1"/>
</dbReference>
<dbReference type="InterPro" id="IPR009057">
    <property type="entry name" value="Homeodomain-like_sf"/>
</dbReference>
<dbReference type="Proteomes" id="UP000321126">
    <property type="component" value="Unassembled WGS sequence"/>
</dbReference>
<keyword evidence="1 2" id="KW-0238">DNA-binding</keyword>
<dbReference type="PROSITE" id="PS50977">
    <property type="entry name" value="HTH_TETR_2"/>
    <property type="match status" value="1"/>
</dbReference>
<accession>A0A5C7CJB0</accession>
<evidence type="ECO:0000313" key="6">
    <source>
        <dbReference type="Proteomes" id="UP000254765"/>
    </source>
</evidence>
<dbReference type="Pfam" id="PF00440">
    <property type="entry name" value="TetR_N"/>
    <property type="match status" value="1"/>
</dbReference>
<name>A0A379ZYQ1_SERMA</name>
<dbReference type="InterPro" id="IPR001647">
    <property type="entry name" value="HTH_TetR"/>
</dbReference>
<dbReference type="Proteomes" id="UP000254765">
    <property type="component" value="Unassembled WGS sequence"/>
</dbReference>
<feature type="DNA-binding region" description="H-T-H motif" evidence="2">
    <location>
        <begin position="29"/>
        <end position="48"/>
    </location>
</feature>
<evidence type="ECO:0000256" key="1">
    <source>
        <dbReference type="ARBA" id="ARBA00023125"/>
    </source>
</evidence>
<reference evidence="4 6" key="1">
    <citation type="submission" date="2018-06" db="EMBL/GenBank/DDBJ databases">
        <authorList>
            <consortium name="Pathogen Informatics"/>
            <person name="Doyle S."/>
        </authorList>
    </citation>
    <scope>NUCLEOTIDE SEQUENCE [LARGE SCALE GENOMIC DNA]</scope>
    <source>
        <strain evidence="4 6">NCTC10211</strain>
    </source>
</reference>
<dbReference type="PANTHER" id="PTHR30055">
    <property type="entry name" value="HTH-TYPE TRANSCRIPTIONAL REGULATOR RUTR"/>
    <property type="match status" value="1"/>
</dbReference>
<organism evidence="4 6">
    <name type="scientific">Serratia marcescens</name>
    <dbReference type="NCBI Taxonomy" id="615"/>
    <lineage>
        <taxon>Bacteria</taxon>
        <taxon>Pseudomonadati</taxon>
        <taxon>Pseudomonadota</taxon>
        <taxon>Gammaproteobacteria</taxon>
        <taxon>Enterobacterales</taxon>
        <taxon>Yersiniaceae</taxon>
        <taxon>Serratia</taxon>
    </lineage>
</organism>
<dbReference type="Gene3D" id="1.10.357.10">
    <property type="entry name" value="Tetracycline Repressor, domain 2"/>
    <property type="match status" value="1"/>
</dbReference>
<gene>
    <name evidence="4" type="primary">yvdT_1</name>
    <name evidence="5" type="ORF">FOT62_02500</name>
    <name evidence="4" type="ORF">NCTC10211_04443</name>
</gene>
<feature type="domain" description="HTH tetR-type" evidence="3">
    <location>
        <begin position="7"/>
        <end position="66"/>
    </location>
</feature>
<sequence length="194" mass="21202">MARPRSEEKQQALLQAATDIFAEQGLAAPTSAIARKAGVSEGTLFRYFENKDVLLSAVCDYLLDEMERLLTQSLQGVLPGKDQMQLAWDAYIDWALANPAAYATGNKLMVSGKLSPAQRERSVRFGDISQLGIPLVQGLDLPQSSEFQGMICTVMANGVIDMAVQKPHLLDIYKRAGYEAMMRAIELPGAHTAI</sequence>
<dbReference type="RefSeq" id="WP_033640633.1">
    <property type="nucleotide sequence ID" value="NZ_CAMIQS010000002.1"/>
</dbReference>
<dbReference type="InterPro" id="IPR050109">
    <property type="entry name" value="HTH-type_TetR-like_transc_reg"/>
</dbReference>
<protein>
    <submittedName>
        <fullName evidence="5">TetR/AcrR family transcriptional regulator</fullName>
    </submittedName>
</protein>